<dbReference type="STRING" id="273121.WS1858"/>
<dbReference type="EMBL" id="BX571662">
    <property type="protein sequence ID" value="CAE10870.1"/>
    <property type="molecule type" value="Genomic_DNA"/>
</dbReference>
<organism evidence="2">
    <name type="scientific">Wolinella succinogenes (strain ATCC 29543 / DSM 1740 / CCUG 13145 / JCM 31913 / LMG 7466 / NCTC 11488 / FDC 602W)</name>
    <name type="common">Vibrio succinogenes</name>
    <dbReference type="NCBI Taxonomy" id="273121"/>
    <lineage>
        <taxon>Bacteria</taxon>
        <taxon>Pseudomonadati</taxon>
        <taxon>Campylobacterota</taxon>
        <taxon>Epsilonproteobacteria</taxon>
        <taxon>Campylobacterales</taxon>
        <taxon>Helicobacteraceae</taxon>
        <taxon>Wolinella</taxon>
    </lineage>
</organism>
<dbReference type="RefSeq" id="WP_011139653.1">
    <property type="nucleotide sequence ID" value="NC_005090.1"/>
</dbReference>
<dbReference type="Proteomes" id="UP000000422">
    <property type="component" value="Chromosome"/>
</dbReference>
<dbReference type="HOGENOM" id="CLU_092313_3_0_7"/>
<dbReference type="Gene3D" id="3.60.21.10">
    <property type="match status" value="1"/>
</dbReference>
<dbReference type="InterPro" id="IPR029052">
    <property type="entry name" value="Metallo-depent_PP-like"/>
</dbReference>
<name>Q7MR02_WOLSU</name>
<sequence>MSKLWINEELWIASDTHFGHARILEKEPSRITTMHQEGEEGDVFEWMLRRWNRSITPKEPLLHLGDVAGKEGRAYLGRLHGEKHLLLGNHDLKNLPMLQEAGFLIHTGIKLYIPQEEEILESLKRRFSSKRLKEERYLHAIVADLGMERILFSHLPVFDINPFDHRYESSKRVLEALYEEAHCTLNIHGHTHSYDTPNSFCLNASWEKSEMRPMRLRELLFRFRNKSI</sequence>
<proteinExistence type="predicted"/>
<evidence type="ECO:0000313" key="2">
    <source>
        <dbReference type="Proteomes" id="UP000000422"/>
    </source>
</evidence>
<dbReference type="KEGG" id="wsu:WS1858"/>
<keyword evidence="2" id="KW-1185">Reference proteome</keyword>
<dbReference type="eggNOG" id="COG4186">
    <property type="taxonomic scope" value="Bacteria"/>
</dbReference>
<gene>
    <name evidence="1" type="ordered locus">WS1858</name>
</gene>
<dbReference type="AlphaFoldDB" id="Q7MR02"/>
<evidence type="ECO:0008006" key="3">
    <source>
        <dbReference type="Google" id="ProtNLM"/>
    </source>
</evidence>
<dbReference type="SUPFAM" id="SSF56300">
    <property type="entry name" value="Metallo-dependent phosphatases"/>
    <property type="match status" value="1"/>
</dbReference>
<accession>Q7MR02</accession>
<protein>
    <recommendedName>
        <fullName evidence="3">Calcineurin-like phosphoesterase domain-containing protein</fullName>
    </recommendedName>
</protein>
<reference evidence="1 2" key="1">
    <citation type="journal article" date="2003" name="Proc. Natl. Acad. Sci. U.S.A.">
        <title>Complete genome sequence and analysis of Wolinella succinogenes.</title>
        <authorList>
            <person name="Baar C."/>
            <person name="Eppinger M."/>
            <person name="Raddatz G."/>
            <person name="Simon JM."/>
            <person name="Lanz C."/>
            <person name="Klimmek O."/>
            <person name="Nandakumar R."/>
            <person name="Gross R."/>
            <person name="Rosinus A."/>
            <person name="Keller H."/>
            <person name="Jagtap P."/>
            <person name="Linke B."/>
            <person name="Meyer F."/>
            <person name="Lederer H."/>
            <person name="Schuster S.C."/>
        </authorList>
    </citation>
    <scope>NUCLEOTIDE SEQUENCE [LARGE SCALE GENOMIC DNA]</scope>
    <source>
        <strain evidence="2">ATCC 29543 / DSM 1740 / CCUG 13145 / JCM 31913 / LMG 7466 / NCTC 11488 / FDC 602W</strain>
    </source>
</reference>
<evidence type="ECO:0000313" key="1">
    <source>
        <dbReference type="EMBL" id="CAE10870.1"/>
    </source>
</evidence>